<dbReference type="EMBL" id="JACHND010000001">
    <property type="protein sequence ID" value="MBB4702828.1"/>
    <property type="molecule type" value="Genomic_DNA"/>
</dbReference>
<comment type="caution">
    <text evidence="2">The sequence shown here is derived from an EMBL/GenBank/DDBJ whole genome shotgun (WGS) entry which is preliminary data.</text>
</comment>
<gene>
    <name evidence="2" type="ORF">BJ982_004372</name>
</gene>
<evidence type="ECO:0000256" key="1">
    <source>
        <dbReference type="SAM" id="MobiDB-lite"/>
    </source>
</evidence>
<feature type="compositionally biased region" description="Acidic residues" evidence="1">
    <location>
        <begin position="1"/>
        <end position="10"/>
    </location>
</feature>
<evidence type="ECO:0000313" key="3">
    <source>
        <dbReference type="Proteomes" id="UP000542210"/>
    </source>
</evidence>
<feature type="region of interest" description="Disordered" evidence="1">
    <location>
        <begin position="1"/>
        <end position="32"/>
    </location>
</feature>
<feature type="compositionally biased region" description="Basic and acidic residues" evidence="1">
    <location>
        <begin position="11"/>
        <end position="32"/>
    </location>
</feature>
<keyword evidence="3" id="KW-1185">Reference proteome</keyword>
<accession>A0A7W7DCF6</accession>
<dbReference type="AlphaFoldDB" id="A0A7W7DCF6"/>
<reference evidence="2 3" key="1">
    <citation type="submission" date="2020-08" db="EMBL/GenBank/DDBJ databases">
        <title>Sequencing the genomes of 1000 actinobacteria strains.</title>
        <authorList>
            <person name="Klenk H.-P."/>
        </authorList>
    </citation>
    <scope>NUCLEOTIDE SEQUENCE [LARGE SCALE GENOMIC DNA]</scope>
    <source>
        <strain evidence="2 3">DSM 45784</strain>
    </source>
</reference>
<proteinExistence type="predicted"/>
<name>A0A7W7DCF6_9ACTN</name>
<protein>
    <submittedName>
        <fullName evidence="2">Uncharacterized protein</fullName>
    </submittedName>
</protein>
<dbReference type="RefSeq" id="WP_184882843.1">
    <property type="nucleotide sequence ID" value="NZ_BOOV01000005.1"/>
</dbReference>
<organism evidence="2 3">
    <name type="scientific">Sphaerisporangium siamense</name>
    <dbReference type="NCBI Taxonomy" id="795645"/>
    <lineage>
        <taxon>Bacteria</taxon>
        <taxon>Bacillati</taxon>
        <taxon>Actinomycetota</taxon>
        <taxon>Actinomycetes</taxon>
        <taxon>Streptosporangiales</taxon>
        <taxon>Streptosporangiaceae</taxon>
        <taxon>Sphaerisporangium</taxon>
    </lineage>
</organism>
<evidence type="ECO:0000313" key="2">
    <source>
        <dbReference type="EMBL" id="MBB4702828.1"/>
    </source>
</evidence>
<sequence>MAATPDDEESREAGSESRPPGERRRPGEVHEGLDDLVRAVERYKRGAGRRPAMADAVRGAFYAARDALGVVAALPARLWRALRRRSQS</sequence>
<dbReference type="Proteomes" id="UP000542210">
    <property type="component" value="Unassembled WGS sequence"/>
</dbReference>